<name>A0ABT3CSQ1_9BACT</name>
<keyword evidence="13" id="KW-0675">Receptor</keyword>
<keyword evidence="14" id="KW-1185">Reference proteome</keyword>
<dbReference type="Gene3D" id="2.40.170.20">
    <property type="entry name" value="TonB-dependent receptor, beta-barrel domain"/>
    <property type="match status" value="1"/>
</dbReference>
<feature type="domain" description="TonB-dependent receptor-like beta-barrel" evidence="11">
    <location>
        <begin position="404"/>
        <end position="768"/>
    </location>
</feature>
<feature type="transmembrane region" description="Helical" evidence="10">
    <location>
        <begin position="17"/>
        <end position="37"/>
    </location>
</feature>
<dbReference type="Pfam" id="PF00593">
    <property type="entry name" value="TonB_dep_Rec_b-barrel"/>
    <property type="match status" value="1"/>
</dbReference>
<comment type="similarity">
    <text evidence="8 9">Belongs to the TonB-dependent receptor family.</text>
</comment>
<dbReference type="InterPro" id="IPR023997">
    <property type="entry name" value="TonB-dep_OMP_SusC/RagA_CS"/>
</dbReference>
<feature type="domain" description="TonB-dependent receptor plug" evidence="12">
    <location>
        <begin position="131"/>
        <end position="244"/>
    </location>
</feature>
<evidence type="ECO:0000256" key="5">
    <source>
        <dbReference type="ARBA" id="ARBA00023077"/>
    </source>
</evidence>
<evidence type="ECO:0000256" key="10">
    <source>
        <dbReference type="SAM" id="Phobius"/>
    </source>
</evidence>
<protein>
    <submittedName>
        <fullName evidence="13">TonB-dependent receptor</fullName>
    </submittedName>
</protein>
<organism evidence="13 14">
    <name type="scientific">Reichenbachiella ulvae</name>
    <dbReference type="NCBI Taxonomy" id="2980104"/>
    <lineage>
        <taxon>Bacteria</taxon>
        <taxon>Pseudomonadati</taxon>
        <taxon>Bacteroidota</taxon>
        <taxon>Cytophagia</taxon>
        <taxon>Cytophagales</taxon>
        <taxon>Reichenbachiellaceae</taxon>
        <taxon>Reichenbachiella</taxon>
    </lineage>
</organism>
<comment type="subcellular location">
    <subcellularLocation>
        <location evidence="1 8">Cell outer membrane</location>
        <topology evidence="1 8">Multi-pass membrane protein</topology>
    </subcellularLocation>
</comment>
<dbReference type="InterPro" id="IPR039426">
    <property type="entry name" value="TonB-dep_rcpt-like"/>
</dbReference>
<dbReference type="InterPro" id="IPR008969">
    <property type="entry name" value="CarboxyPept-like_regulatory"/>
</dbReference>
<evidence type="ECO:0000259" key="11">
    <source>
        <dbReference type="Pfam" id="PF00593"/>
    </source>
</evidence>
<evidence type="ECO:0000313" key="13">
    <source>
        <dbReference type="EMBL" id="MCV9386529.1"/>
    </source>
</evidence>
<dbReference type="InterPro" id="IPR036942">
    <property type="entry name" value="Beta-barrel_TonB_sf"/>
</dbReference>
<dbReference type="Gene3D" id="2.60.40.1120">
    <property type="entry name" value="Carboxypeptidase-like, regulatory domain"/>
    <property type="match status" value="1"/>
</dbReference>
<dbReference type="InterPro" id="IPR012910">
    <property type="entry name" value="Plug_dom"/>
</dbReference>
<keyword evidence="4 8" id="KW-0812">Transmembrane</keyword>
<dbReference type="EMBL" id="JAOYOD010000001">
    <property type="protein sequence ID" value="MCV9386529.1"/>
    <property type="molecule type" value="Genomic_DNA"/>
</dbReference>
<dbReference type="InterPro" id="IPR023996">
    <property type="entry name" value="TonB-dep_OMP_SusC/RagA"/>
</dbReference>
<dbReference type="SUPFAM" id="SSF49464">
    <property type="entry name" value="Carboxypeptidase regulatory domain-like"/>
    <property type="match status" value="1"/>
</dbReference>
<dbReference type="Proteomes" id="UP001300692">
    <property type="component" value="Unassembled WGS sequence"/>
</dbReference>
<evidence type="ECO:0000256" key="1">
    <source>
        <dbReference type="ARBA" id="ARBA00004571"/>
    </source>
</evidence>
<dbReference type="Gene3D" id="2.170.130.10">
    <property type="entry name" value="TonB-dependent receptor, plug domain"/>
    <property type="match status" value="1"/>
</dbReference>
<keyword evidence="5 9" id="KW-0798">TonB box</keyword>
<evidence type="ECO:0000256" key="3">
    <source>
        <dbReference type="ARBA" id="ARBA00022452"/>
    </source>
</evidence>
<dbReference type="SUPFAM" id="SSF56935">
    <property type="entry name" value="Porins"/>
    <property type="match status" value="1"/>
</dbReference>
<dbReference type="NCBIfam" id="TIGR04056">
    <property type="entry name" value="OMP_RagA_SusC"/>
    <property type="match status" value="1"/>
</dbReference>
<evidence type="ECO:0000256" key="6">
    <source>
        <dbReference type="ARBA" id="ARBA00023136"/>
    </source>
</evidence>
<evidence type="ECO:0000256" key="4">
    <source>
        <dbReference type="ARBA" id="ARBA00022692"/>
    </source>
</evidence>
<dbReference type="InterPro" id="IPR000531">
    <property type="entry name" value="Beta-barrel_TonB"/>
</dbReference>
<keyword evidence="3 8" id="KW-1134">Transmembrane beta strand</keyword>
<evidence type="ECO:0000256" key="7">
    <source>
        <dbReference type="ARBA" id="ARBA00023237"/>
    </source>
</evidence>
<keyword evidence="7 8" id="KW-0998">Cell outer membrane</keyword>
<evidence type="ECO:0000256" key="9">
    <source>
        <dbReference type="RuleBase" id="RU003357"/>
    </source>
</evidence>
<dbReference type="Pfam" id="PF13715">
    <property type="entry name" value="CarbopepD_reg_2"/>
    <property type="match status" value="1"/>
</dbReference>
<dbReference type="InterPro" id="IPR037066">
    <property type="entry name" value="Plug_dom_sf"/>
</dbReference>
<reference evidence="13 14" key="1">
    <citation type="submission" date="2022-10" db="EMBL/GenBank/DDBJ databases">
        <title>Comparative genomics and taxonomic characterization of three novel marine species of genus Reichenbachiella exhibiting antioxidant and polysaccharide degradation activities.</title>
        <authorList>
            <person name="Muhammad N."/>
            <person name="Lee Y.-J."/>
            <person name="Ko J."/>
            <person name="Kim S.-G."/>
        </authorList>
    </citation>
    <scope>NUCLEOTIDE SEQUENCE [LARGE SCALE GENOMIC DNA]</scope>
    <source>
        <strain evidence="13 14">ABR2-5</strain>
    </source>
</reference>
<proteinExistence type="inferred from homology"/>
<gene>
    <name evidence="13" type="ORF">N7U62_07645</name>
</gene>
<keyword evidence="2 8" id="KW-0813">Transport</keyword>
<keyword evidence="10" id="KW-1133">Transmembrane helix</keyword>
<keyword evidence="6 8" id="KW-0472">Membrane</keyword>
<evidence type="ECO:0000313" key="14">
    <source>
        <dbReference type="Proteomes" id="UP001300692"/>
    </source>
</evidence>
<evidence type="ECO:0000256" key="8">
    <source>
        <dbReference type="PROSITE-ProRule" id="PRU01360"/>
    </source>
</evidence>
<comment type="caution">
    <text evidence="13">The sequence shown here is derived from an EMBL/GenBank/DDBJ whole genome shotgun (WGS) entry which is preliminary data.</text>
</comment>
<dbReference type="Pfam" id="PF07715">
    <property type="entry name" value="Plug"/>
    <property type="match status" value="1"/>
</dbReference>
<sequence length="1014" mass="112207">MNDFYENVIVNWEKRGFSLLASVLMILSVFITSGAYAQSRSVTGVVTDSDLGGGLPGVNVLVKGTSSGVVTDFDGNFTVEVNDGAVLIFSFVGYKTEEVTVGNMSHIVVELQLDAEELSEVVVIGYGSVEKKDVTGVVASVDSKQFNKGVIGSPDKLLTGKVAGLQINSSGDPGSSTDIRLRGVSINGEQPLFVVDGVPLDKNSGTVGGRNPLNFMNPNDVENITVLKDASAAAIYGARGANGVIIITTKSGEKGKMRVSYDGFYSISRFSDNKVPIFDADTYRQVIIDKAPQEYEFLGDANTDWVNEVLQVAQGMQHNLSVSGGAKDTKYYASVNYLDNQGVMRKTRNQTTSIGLKLNQSLFNDNLKLTLNSKTGFVKDQFSPNVIGSALRMDPTRPVYEENSPFDGYFQWGSPNEALATANPVSEQDLNDQKGKTFRSLNSINIDYRLPFVQGLSVEAVGSYNYSKGEYDAVASEFLKSRYINERGVGINDEEATKKTKLLETLLKYHTELKAIDTRVDLTGGYSWQNFRQDQTKFAGDSATQVNGKYVSTDTTFFDLAPLENRLISFYGRANIDIKHKYLLTFSLRRDGSTKFGEANKWGMFPAGAIAWRIIEEPWMNWSSDLFSDLKLRAGYGVTGNQDIADYKYNTFYELGDQFATYQFGNEYVRTLRPIGVDPELKWEETVSTNVGIDVGFLDGRLNVSAEYYIKEVNDLLFNVAVPAGSNLSDLVLTNIGKVRNQGFEFVMDAVAVDSENFSWDLNFNMSTNKNEVIRLDNSAFDPLFGGYDDRNNIINGDVGQTIRVLKEGESIYAFKVYEQIYDNTGKPVSSSNPLDMYVDQPTVDTDNDGILDSGDGVINDNDKVVTDSPFPFLMMGLTSNMRYKNFDLSFTFRSNLGGHVYNNNASSMGYFDLLTETNVTNNIHESSYETGFKTRQLHSSHYIEDASFLKLDNITLGYTFSQLKFARIKAYVTAQNLMTVTNYSGIDPETFTGIDNNPYPRSTTFIGGVNINF</sequence>
<accession>A0ABT3CSQ1</accession>
<dbReference type="NCBIfam" id="TIGR04057">
    <property type="entry name" value="SusC_RagA_signa"/>
    <property type="match status" value="1"/>
</dbReference>
<dbReference type="RefSeq" id="WP_264137335.1">
    <property type="nucleotide sequence ID" value="NZ_JAOYOD010000001.1"/>
</dbReference>
<evidence type="ECO:0000256" key="2">
    <source>
        <dbReference type="ARBA" id="ARBA00022448"/>
    </source>
</evidence>
<dbReference type="PROSITE" id="PS52016">
    <property type="entry name" value="TONB_DEPENDENT_REC_3"/>
    <property type="match status" value="1"/>
</dbReference>
<evidence type="ECO:0000259" key="12">
    <source>
        <dbReference type="Pfam" id="PF07715"/>
    </source>
</evidence>